<reference evidence="16" key="1">
    <citation type="submission" date="2025-08" db="UniProtKB">
        <authorList>
            <consortium name="RefSeq"/>
        </authorList>
    </citation>
    <scope>IDENTIFICATION</scope>
    <source>
        <tissue evidence="16">Whole body</tissue>
    </source>
</reference>
<evidence type="ECO:0000256" key="5">
    <source>
        <dbReference type="ARBA" id="ARBA00022833"/>
    </source>
</evidence>
<dbReference type="PROSITE" id="PS50950">
    <property type="entry name" value="ZF_THAP"/>
    <property type="match status" value="1"/>
</dbReference>
<dbReference type="PANTHER" id="PTHR46600:SF1">
    <property type="entry name" value="THAP DOMAIN-CONTAINING PROTEIN 1"/>
    <property type="match status" value="1"/>
</dbReference>
<keyword evidence="7 13" id="KW-0175">Coiled coil</keyword>
<evidence type="ECO:0000256" key="2">
    <source>
        <dbReference type="ARBA" id="ARBA00006177"/>
    </source>
</evidence>
<proteinExistence type="inferred from homology"/>
<name>A0A6J1Q0X1_9HYME</name>
<dbReference type="Pfam" id="PF05485">
    <property type="entry name" value="THAP"/>
    <property type="match status" value="1"/>
</dbReference>
<evidence type="ECO:0000256" key="12">
    <source>
        <dbReference type="PROSITE-ProRule" id="PRU00309"/>
    </source>
</evidence>
<keyword evidence="9" id="KW-0804">Transcription</keyword>
<keyword evidence="10" id="KW-0539">Nucleus</keyword>
<keyword evidence="3" id="KW-0479">Metal-binding</keyword>
<evidence type="ECO:0000256" key="1">
    <source>
        <dbReference type="ARBA" id="ARBA00004642"/>
    </source>
</evidence>
<evidence type="ECO:0000256" key="6">
    <source>
        <dbReference type="ARBA" id="ARBA00023015"/>
    </source>
</evidence>
<comment type="subcellular location">
    <subcellularLocation>
        <location evidence="1">Nucleus</location>
        <location evidence="1">Nucleoplasm</location>
    </subcellularLocation>
</comment>
<keyword evidence="8 12" id="KW-0238">DNA-binding</keyword>
<protein>
    <submittedName>
        <fullName evidence="16">Uncharacterized protein LOC112456666</fullName>
    </submittedName>
</protein>
<evidence type="ECO:0000259" key="14">
    <source>
        <dbReference type="PROSITE" id="PS50950"/>
    </source>
</evidence>
<feature type="coiled-coil region" evidence="13">
    <location>
        <begin position="216"/>
        <end position="246"/>
    </location>
</feature>
<keyword evidence="6" id="KW-0805">Transcription regulation</keyword>
<dbReference type="GeneID" id="112456666"/>
<dbReference type="PANTHER" id="PTHR46600">
    <property type="entry name" value="THAP DOMAIN-CONTAINING"/>
    <property type="match status" value="1"/>
</dbReference>
<evidence type="ECO:0000313" key="16">
    <source>
        <dbReference type="RefSeq" id="XP_024875121.1"/>
    </source>
</evidence>
<gene>
    <name evidence="16" type="primary">LOC112456666</name>
</gene>
<sequence>MPACCVSTCLKRTKKGIKIFMARFPTNPERRDVWIANIGKHRLRNWKSTIDLFVCEVHFANDMWEKVRDDGKRKLKGNAVPTIFPAQLEMSSASISTNEKTNKSSQRQPGAFETFNVHEDKQQEDCLGADVSDIIRDDGKRKLKGNAVSTIFPAQLEISSASISTNEKTNKSSQRQPGAFETFNVHEDKQQEDCLGADVPDIIPLTSNSSIPTYSREISNQELNEVERLKKELKEANIKLNLAQKIILKSNRSVYVLKKHNKRLTQMKNNSKTQNYLRLESSLKQLFNDDQIRALMRPSSRGHMWSNDTIKKALRLKYACGSSGYEELLKQKHPLPCERTLQRKLESIQFREGICDDIF</sequence>
<evidence type="ECO:0000256" key="3">
    <source>
        <dbReference type="ARBA" id="ARBA00022723"/>
    </source>
</evidence>
<keyword evidence="5" id="KW-0862">Zinc</keyword>
<dbReference type="AlphaFoldDB" id="A0A6J1Q0X1"/>
<dbReference type="InterPro" id="IPR026516">
    <property type="entry name" value="THAP1/10"/>
</dbReference>
<dbReference type="OrthoDB" id="6781410at2759"/>
<dbReference type="GO" id="GO:0005654">
    <property type="term" value="C:nucleoplasm"/>
    <property type="evidence" value="ECO:0007669"/>
    <property type="project" value="UniProtKB-SubCell"/>
</dbReference>
<dbReference type="Proteomes" id="UP000504618">
    <property type="component" value="Unplaced"/>
</dbReference>
<keyword evidence="4 12" id="KW-0863">Zinc-finger</keyword>
<dbReference type="RefSeq" id="XP_024875121.1">
    <property type="nucleotide sequence ID" value="XM_025019353.1"/>
</dbReference>
<evidence type="ECO:0000256" key="7">
    <source>
        <dbReference type="ARBA" id="ARBA00023054"/>
    </source>
</evidence>
<dbReference type="SMART" id="SM00692">
    <property type="entry name" value="DM3"/>
    <property type="match status" value="1"/>
</dbReference>
<feature type="domain" description="THAP-type" evidence="14">
    <location>
        <begin position="1"/>
        <end position="84"/>
    </location>
</feature>
<dbReference type="SUPFAM" id="SSF57716">
    <property type="entry name" value="Glucocorticoid receptor-like (DNA-binding domain)"/>
    <property type="match status" value="1"/>
</dbReference>
<evidence type="ECO:0000256" key="9">
    <source>
        <dbReference type="ARBA" id="ARBA00023163"/>
    </source>
</evidence>
<accession>A0A6J1Q0X1</accession>
<evidence type="ECO:0000256" key="11">
    <source>
        <dbReference type="ARBA" id="ARBA00023306"/>
    </source>
</evidence>
<organism evidence="15 16">
    <name type="scientific">Temnothorax curvispinosus</name>
    <dbReference type="NCBI Taxonomy" id="300111"/>
    <lineage>
        <taxon>Eukaryota</taxon>
        <taxon>Metazoa</taxon>
        <taxon>Ecdysozoa</taxon>
        <taxon>Arthropoda</taxon>
        <taxon>Hexapoda</taxon>
        <taxon>Insecta</taxon>
        <taxon>Pterygota</taxon>
        <taxon>Neoptera</taxon>
        <taxon>Endopterygota</taxon>
        <taxon>Hymenoptera</taxon>
        <taxon>Apocrita</taxon>
        <taxon>Aculeata</taxon>
        <taxon>Formicoidea</taxon>
        <taxon>Formicidae</taxon>
        <taxon>Myrmicinae</taxon>
        <taxon>Temnothorax</taxon>
    </lineage>
</organism>
<evidence type="ECO:0000313" key="15">
    <source>
        <dbReference type="Proteomes" id="UP000504618"/>
    </source>
</evidence>
<comment type="similarity">
    <text evidence="2">Belongs to the THAP1 family.</text>
</comment>
<evidence type="ECO:0000256" key="4">
    <source>
        <dbReference type="ARBA" id="ARBA00022771"/>
    </source>
</evidence>
<evidence type="ECO:0000256" key="8">
    <source>
        <dbReference type="ARBA" id="ARBA00023125"/>
    </source>
</evidence>
<dbReference type="SMART" id="SM00980">
    <property type="entry name" value="THAP"/>
    <property type="match status" value="1"/>
</dbReference>
<keyword evidence="11" id="KW-0131">Cell cycle</keyword>
<dbReference type="InterPro" id="IPR006612">
    <property type="entry name" value="THAP_Znf"/>
</dbReference>
<evidence type="ECO:0000256" key="10">
    <source>
        <dbReference type="ARBA" id="ARBA00023242"/>
    </source>
</evidence>
<evidence type="ECO:0000256" key="13">
    <source>
        <dbReference type="SAM" id="Coils"/>
    </source>
</evidence>
<dbReference type="GO" id="GO:0008270">
    <property type="term" value="F:zinc ion binding"/>
    <property type="evidence" value="ECO:0007669"/>
    <property type="project" value="UniProtKB-KW"/>
</dbReference>
<keyword evidence="15" id="KW-1185">Reference proteome</keyword>
<dbReference type="GO" id="GO:0043565">
    <property type="term" value="F:sequence-specific DNA binding"/>
    <property type="evidence" value="ECO:0007669"/>
    <property type="project" value="InterPro"/>
</dbReference>